<feature type="chain" id="PRO_5011825702" description="Carboxylic ester hydrolase" evidence="6">
    <location>
        <begin position="18"/>
        <end position="555"/>
    </location>
</feature>
<organism evidence="8">
    <name type="scientific">Heliothis virescens</name>
    <name type="common">Tobacco budworm moth</name>
    <dbReference type="NCBI Taxonomy" id="7102"/>
    <lineage>
        <taxon>Eukaryota</taxon>
        <taxon>Metazoa</taxon>
        <taxon>Ecdysozoa</taxon>
        <taxon>Arthropoda</taxon>
        <taxon>Hexapoda</taxon>
        <taxon>Insecta</taxon>
        <taxon>Pterygota</taxon>
        <taxon>Neoptera</taxon>
        <taxon>Endopterygota</taxon>
        <taxon>Lepidoptera</taxon>
        <taxon>Glossata</taxon>
        <taxon>Ditrysia</taxon>
        <taxon>Noctuoidea</taxon>
        <taxon>Noctuidae</taxon>
        <taxon>Heliothinae</taxon>
        <taxon>Heliothis</taxon>
    </lineage>
</organism>
<sequence length="555" mass="62854">MLWWWSVGCLFVTAVKAEEWLEVQTAQGPIWGRKKPNEEVYSFYNIPYATAPLGEDKFKAPLPPPTWTQPYQAIDTFIITCPQNEAIMNILLESYVMQENCLVANIFVPDTNNTNLPVLVYIHGGAFIFGYGNVNKATQLMKTQDFIFVTFNYRLGIHGFLCLGTEDAPGNAGMKDQVALLQWVQENIASFGGNPDEVTIAGSSAGGISVDLLMLSKSGTGLFHRVIPESGGSLSPLAIQSDPLEIAKAHAIKLNFTDIDNVYALGFFYKTAPLKLLTSDTFFDRTDGTFVFSPCVERNIGDEPFLTESPLSILKKGNYEKLPMLYGYTRMEGLLRIDYYDIWMHKMNQRFSDFLPANINYNSDSEKRNIAKKIKNFYFSSPLVSEDKISILGYVDFFTDVLFAYPLLWAVKLQVEAGNNQVYLYEYSFTEKQRPILWSSKIGGSGHAAQSQAWLDTRDIDPGDKSPEYQNMTKIMRKIWHDFIIKGMPVPEGSGLPSWPATSADRTPHMSLKNNLKLRGVLGTEITRFWDSIYMRHYRDPKSPPDPRNRYISED</sequence>
<dbReference type="SUPFAM" id="SSF53474">
    <property type="entry name" value="alpha/beta-Hydrolases"/>
    <property type="match status" value="1"/>
</dbReference>
<comment type="similarity">
    <text evidence="1 6">Belongs to the type-B carboxylesterase/lipase family.</text>
</comment>
<keyword evidence="3 6" id="KW-0378">Hydrolase</keyword>
<dbReference type="STRING" id="7102.A0A2A4J4X2"/>
<keyword evidence="4" id="KW-1015">Disulfide bond</keyword>
<comment type="caution">
    <text evidence="8">The sequence shown here is derived from an EMBL/GenBank/DDBJ whole genome shotgun (WGS) entry which is preliminary data.</text>
</comment>
<dbReference type="PANTHER" id="PTHR43142:SF1">
    <property type="entry name" value="CARBOXYLIC ESTER HYDROLASE"/>
    <property type="match status" value="1"/>
</dbReference>
<dbReference type="AlphaFoldDB" id="A0A2A4J4X2"/>
<keyword evidence="2" id="KW-0719">Serine esterase</keyword>
<feature type="signal peptide" evidence="6">
    <location>
        <begin position="1"/>
        <end position="17"/>
    </location>
</feature>
<reference evidence="8" key="1">
    <citation type="submission" date="2017-09" db="EMBL/GenBank/DDBJ databases">
        <title>Contemporary evolution of a Lepidopteran species, Heliothis virescens, in response to modern agricultural practices.</title>
        <authorList>
            <person name="Fritz M.L."/>
            <person name="Deyonke A.M."/>
            <person name="Papanicolaou A."/>
            <person name="Micinski S."/>
            <person name="Westbrook J."/>
            <person name="Gould F."/>
        </authorList>
    </citation>
    <scope>NUCLEOTIDE SEQUENCE [LARGE SCALE GENOMIC DNA]</scope>
    <source>
        <strain evidence="8">HvINT-</strain>
        <tissue evidence="8">Whole body</tissue>
    </source>
</reference>
<evidence type="ECO:0000256" key="6">
    <source>
        <dbReference type="RuleBase" id="RU361235"/>
    </source>
</evidence>
<accession>A0A2A4J4X2</accession>
<dbReference type="InterPro" id="IPR029058">
    <property type="entry name" value="AB_hydrolase_fold"/>
</dbReference>
<dbReference type="InterPro" id="IPR002018">
    <property type="entry name" value="CarbesteraseB"/>
</dbReference>
<dbReference type="PROSITE" id="PS00122">
    <property type="entry name" value="CARBOXYLESTERASE_B_1"/>
    <property type="match status" value="1"/>
</dbReference>
<dbReference type="GO" id="GO:0052689">
    <property type="term" value="F:carboxylic ester hydrolase activity"/>
    <property type="evidence" value="ECO:0007669"/>
    <property type="project" value="UniProtKB-KW"/>
</dbReference>
<evidence type="ECO:0000256" key="4">
    <source>
        <dbReference type="ARBA" id="ARBA00023157"/>
    </source>
</evidence>
<dbReference type="EC" id="3.1.1.-" evidence="6"/>
<evidence type="ECO:0000313" key="8">
    <source>
        <dbReference type="EMBL" id="PCG66463.1"/>
    </source>
</evidence>
<evidence type="ECO:0000256" key="5">
    <source>
        <dbReference type="ARBA" id="ARBA00023180"/>
    </source>
</evidence>
<evidence type="ECO:0000256" key="1">
    <source>
        <dbReference type="ARBA" id="ARBA00005964"/>
    </source>
</evidence>
<name>A0A2A4J4X2_HELVI</name>
<protein>
    <recommendedName>
        <fullName evidence="6">Carboxylic ester hydrolase</fullName>
        <ecNumber evidence="6">3.1.1.-</ecNumber>
    </recommendedName>
</protein>
<dbReference type="PANTHER" id="PTHR43142">
    <property type="entry name" value="CARBOXYLIC ESTER HYDROLASE"/>
    <property type="match status" value="1"/>
</dbReference>
<proteinExistence type="inferred from homology"/>
<dbReference type="EMBL" id="NWSH01003365">
    <property type="protein sequence ID" value="PCG66463.1"/>
    <property type="molecule type" value="Genomic_DNA"/>
</dbReference>
<dbReference type="InterPro" id="IPR019826">
    <property type="entry name" value="Carboxylesterase_B_AS"/>
</dbReference>
<keyword evidence="6" id="KW-0732">Signal</keyword>
<evidence type="ECO:0000256" key="2">
    <source>
        <dbReference type="ARBA" id="ARBA00022487"/>
    </source>
</evidence>
<keyword evidence="5" id="KW-0325">Glycoprotein</keyword>
<evidence type="ECO:0000256" key="3">
    <source>
        <dbReference type="ARBA" id="ARBA00022801"/>
    </source>
</evidence>
<evidence type="ECO:0000259" key="7">
    <source>
        <dbReference type="Pfam" id="PF00135"/>
    </source>
</evidence>
<feature type="domain" description="Carboxylesterase type B" evidence="7">
    <location>
        <begin position="22"/>
        <end position="530"/>
    </location>
</feature>
<gene>
    <name evidence="8" type="ORF">B5V51_7670</name>
</gene>
<dbReference type="Gene3D" id="3.40.50.1820">
    <property type="entry name" value="alpha/beta hydrolase"/>
    <property type="match status" value="1"/>
</dbReference>
<dbReference type="Pfam" id="PF00135">
    <property type="entry name" value="COesterase"/>
    <property type="match status" value="1"/>
</dbReference>